<dbReference type="SUPFAM" id="SSF48452">
    <property type="entry name" value="TPR-like"/>
    <property type="match status" value="1"/>
</dbReference>
<dbReference type="Gene3D" id="1.25.40.10">
    <property type="entry name" value="Tetratricopeptide repeat domain"/>
    <property type="match status" value="1"/>
</dbReference>
<evidence type="ECO:0000256" key="1">
    <source>
        <dbReference type="ARBA" id="ARBA00010050"/>
    </source>
</evidence>
<dbReference type="PRINTS" id="PR00448">
    <property type="entry name" value="NSFATTACHMNT"/>
</dbReference>
<comment type="function">
    <text evidence="4">Required for vesicular transport between the endoplasmic reticulum and the Golgi apparatus.</text>
</comment>
<comment type="subcellular location">
    <subcellularLocation>
        <location evidence="4">Membrane</location>
        <topology evidence="4">Peripheral membrane protein</topology>
    </subcellularLocation>
</comment>
<dbReference type="GO" id="GO:0005483">
    <property type="term" value="F:soluble NSF attachment protein activity"/>
    <property type="evidence" value="ECO:0007669"/>
    <property type="project" value="TreeGrafter"/>
</dbReference>
<keyword evidence="2 4" id="KW-0813">Transport</keyword>
<evidence type="ECO:0000256" key="4">
    <source>
        <dbReference type="RuleBase" id="RU367013"/>
    </source>
</evidence>
<evidence type="ECO:0000313" key="6">
    <source>
        <dbReference type="Proteomes" id="UP000249464"/>
    </source>
</evidence>
<dbReference type="InterPro" id="IPR000744">
    <property type="entry name" value="NSF_attach"/>
</dbReference>
<evidence type="ECO:0000313" key="5">
    <source>
        <dbReference type="EMBL" id="SGY25502.1"/>
    </source>
</evidence>
<dbReference type="CDD" id="cd15832">
    <property type="entry name" value="SNAP"/>
    <property type="match status" value="1"/>
</dbReference>
<dbReference type="PANTHER" id="PTHR13768:SF8">
    <property type="entry name" value="ALPHA-SOLUBLE NSF ATTACHMENT PROTEIN"/>
    <property type="match status" value="1"/>
</dbReference>
<protein>
    <submittedName>
        <fullName evidence="5">BQ5605_C018g08629 protein</fullName>
    </submittedName>
</protein>
<comment type="similarity">
    <text evidence="1 4">Belongs to the SNAP family.</text>
</comment>
<dbReference type="PANTHER" id="PTHR13768">
    <property type="entry name" value="SOLUBLE NSF ATTACHMENT PROTEIN SNAP"/>
    <property type="match status" value="1"/>
</dbReference>
<dbReference type="GO" id="GO:0035494">
    <property type="term" value="P:SNARE complex disassembly"/>
    <property type="evidence" value="ECO:0007669"/>
    <property type="project" value="TreeGrafter"/>
</dbReference>
<evidence type="ECO:0000256" key="3">
    <source>
        <dbReference type="ARBA" id="ARBA00022927"/>
    </source>
</evidence>
<accession>A0A2X0M0J4</accession>
<dbReference type="Pfam" id="PF14938">
    <property type="entry name" value="SNAP"/>
    <property type="match status" value="1"/>
</dbReference>
<gene>
    <name evidence="5" type="primary">BQ5605_C018g08629</name>
    <name evidence="5" type="ORF">BQ5605_C018G08629</name>
</gene>
<keyword evidence="4" id="KW-0931">ER-Golgi transport</keyword>
<reference evidence="5 6" key="1">
    <citation type="submission" date="2016-11" db="EMBL/GenBank/DDBJ databases">
        <authorList>
            <person name="Jaros S."/>
            <person name="Januszkiewicz K."/>
            <person name="Wedrychowicz H."/>
        </authorList>
    </citation>
    <scope>NUCLEOTIDE SEQUENCE [LARGE SCALE GENOMIC DNA]</scope>
</reference>
<proteinExistence type="inferred from homology"/>
<keyword evidence="4" id="KW-0472">Membrane</keyword>
<dbReference type="GO" id="GO:0006886">
    <property type="term" value="P:intracellular protein transport"/>
    <property type="evidence" value="ECO:0007669"/>
    <property type="project" value="UniProtKB-UniRule"/>
</dbReference>
<dbReference type="InterPro" id="IPR011990">
    <property type="entry name" value="TPR-like_helical_dom_sf"/>
</dbReference>
<organism evidence="5 6">
    <name type="scientific">Microbotryum silenes-dioicae</name>
    <dbReference type="NCBI Taxonomy" id="796604"/>
    <lineage>
        <taxon>Eukaryota</taxon>
        <taxon>Fungi</taxon>
        <taxon>Dikarya</taxon>
        <taxon>Basidiomycota</taxon>
        <taxon>Pucciniomycotina</taxon>
        <taxon>Microbotryomycetes</taxon>
        <taxon>Microbotryales</taxon>
        <taxon>Microbotryaceae</taxon>
        <taxon>Microbotryum</taxon>
    </lineage>
</organism>
<dbReference type="GO" id="GO:0019905">
    <property type="term" value="F:syntaxin binding"/>
    <property type="evidence" value="ECO:0007669"/>
    <property type="project" value="TreeGrafter"/>
</dbReference>
<dbReference type="EMBL" id="FQNC01000020">
    <property type="protein sequence ID" value="SGY25502.1"/>
    <property type="molecule type" value="Genomic_DNA"/>
</dbReference>
<keyword evidence="3 4" id="KW-0653">Protein transport</keyword>
<sequence>MSSKEGAKLKAEAEKALKPSWFGSQKSRNTAAEELYEQAGNRYKGEGYLNDAGFCYVKAGELARTNDERASAANHFWNACKVYKKQDPHLAVGALQNAIELYKSDNKFRQAADREKEMAAIWQAEGGNLNEALNAYERAARLYEAEDAQAEHSIPISTANACLKEAAELAASVGEYPRAVTHFEAVAKHSLTSALTRYSVKEYYLKAALCWLVTGVSTCVDLDVVSTQRKLEEYCSQDPSFGATREAKFIHDIADAFEGGDTEGFTAAVADFDRLTRLDNWKTTILLAIKRQISEEPSLS</sequence>
<name>A0A2X0M0J4_9BASI</name>
<dbReference type="GO" id="GO:0031201">
    <property type="term" value="C:SNARE complex"/>
    <property type="evidence" value="ECO:0007669"/>
    <property type="project" value="TreeGrafter"/>
</dbReference>
<keyword evidence="6" id="KW-1185">Reference proteome</keyword>
<evidence type="ECO:0000256" key="2">
    <source>
        <dbReference type="ARBA" id="ARBA00022448"/>
    </source>
</evidence>
<dbReference type="GO" id="GO:0005774">
    <property type="term" value="C:vacuolar membrane"/>
    <property type="evidence" value="ECO:0007669"/>
    <property type="project" value="TreeGrafter"/>
</dbReference>
<dbReference type="STRING" id="796604.A0A2X0M0J4"/>
<dbReference type="AlphaFoldDB" id="A0A2X0M0J4"/>
<dbReference type="Proteomes" id="UP000249464">
    <property type="component" value="Unassembled WGS sequence"/>
</dbReference>